<reference evidence="2" key="1">
    <citation type="submission" date="2021-05" db="EMBL/GenBank/DDBJ databases">
        <authorList>
            <person name="Alioto T."/>
            <person name="Alioto T."/>
            <person name="Gomez Garrido J."/>
        </authorList>
    </citation>
    <scope>NUCLEOTIDE SEQUENCE</scope>
</reference>
<organism evidence="2">
    <name type="scientific">Cacopsylla melanoneura</name>
    <dbReference type="NCBI Taxonomy" id="428564"/>
    <lineage>
        <taxon>Eukaryota</taxon>
        <taxon>Metazoa</taxon>
        <taxon>Ecdysozoa</taxon>
        <taxon>Arthropoda</taxon>
        <taxon>Hexapoda</taxon>
        <taxon>Insecta</taxon>
        <taxon>Pterygota</taxon>
        <taxon>Neoptera</taxon>
        <taxon>Paraneoptera</taxon>
        <taxon>Hemiptera</taxon>
        <taxon>Sternorrhyncha</taxon>
        <taxon>Psylloidea</taxon>
        <taxon>Psyllidae</taxon>
        <taxon>Psyllinae</taxon>
        <taxon>Cacopsylla</taxon>
    </lineage>
</organism>
<feature type="compositionally biased region" description="Basic and acidic residues" evidence="1">
    <location>
        <begin position="153"/>
        <end position="190"/>
    </location>
</feature>
<feature type="compositionally biased region" description="Basic and acidic residues" evidence="1">
    <location>
        <begin position="67"/>
        <end position="79"/>
    </location>
</feature>
<protein>
    <submittedName>
        <fullName evidence="2">Uncharacterized protein</fullName>
    </submittedName>
</protein>
<proteinExistence type="predicted"/>
<dbReference type="AlphaFoldDB" id="A0A8D8SCC8"/>
<evidence type="ECO:0000256" key="1">
    <source>
        <dbReference type="SAM" id="MobiDB-lite"/>
    </source>
</evidence>
<accession>A0A8D8SCC8</accession>
<dbReference type="EMBL" id="HBUF01216072">
    <property type="protein sequence ID" value="CAG6667254.1"/>
    <property type="molecule type" value="Transcribed_RNA"/>
</dbReference>
<feature type="region of interest" description="Disordered" evidence="1">
    <location>
        <begin position="153"/>
        <end position="200"/>
    </location>
</feature>
<evidence type="ECO:0000313" key="2">
    <source>
        <dbReference type="EMBL" id="CAG6667254.1"/>
    </source>
</evidence>
<sequence length="217" mass="26156">MILFHQKCSLFYLHDIVACSTLSKIGFKVTIGRIIKRNYYTFIAFYLTSTLTPQQQQQQKLYQSQTRNKEFENDPEVKQLKKQVQHQKPSQKEHLRERDIEEIGQNVKQYLNKQQHTQQPSQKEHLRERDIQEIGQKAEQYQEKQVDRFEEQNPKIYHGEWKPVARKTQQNDHIDHRQTRQSQHSREGASRHPKQKPTDAITRMSFSIYCYCFHTLK</sequence>
<name>A0A8D8SCC8_9HEMI</name>
<feature type="region of interest" description="Disordered" evidence="1">
    <location>
        <begin position="58"/>
        <end position="98"/>
    </location>
</feature>